<keyword evidence="8" id="KW-0653">Protein transport</keyword>
<proteinExistence type="inferred from homology"/>
<dbReference type="RefSeq" id="WP_368376331.1">
    <property type="nucleotide sequence ID" value="NZ_JBFRYB010000001.1"/>
</dbReference>
<comment type="similarity">
    <text evidence="2">Belongs to the GSP N family.</text>
</comment>
<accession>A0ABV3TXC3</accession>
<evidence type="ECO:0000256" key="9">
    <source>
        <dbReference type="ARBA" id="ARBA00023136"/>
    </source>
</evidence>
<comment type="subcellular location">
    <subcellularLocation>
        <location evidence="1">Cell inner membrane</location>
    </subcellularLocation>
</comment>
<keyword evidence="12" id="KW-1185">Reference proteome</keyword>
<evidence type="ECO:0000256" key="2">
    <source>
        <dbReference type="ARBA" id="ARBA00007208"/>
    </source>
</evidence>
<evidence type="ECO:0000256" key="5">
    <source>
        <dbReference type="ARBA" id="ARBA00022475"/>
    </source>
</evidence>
<evidence type="ECO:0000313" key="12">
    <source>
        <dbReference type="Proteomes" id="UP001557484"/>
    </source>
</evidence>
<keyword evidence="7" id="KW-0812">Transmembrane</keyword>
<sequence length="240" mass="25385">MKRNLWIFIGILFFVICLVVATPAWVVRDVLVNQQPAMALGNVSGRVWRGELDVVQYQGITLGGIRWTLNPLGFFSGVPLAIAVSEPVRGDGDVGIGSGNTLQLRNVNIEGELARLLNAMNVPSMGFDGGISLFLEEAEINAGGCLSVTGTISLNALSGDIDGVGSIAPVTASLRCENKRIVLDVDENNAAKVRGVVRISVSGQINGQLLLTPAAGTPLFASLTQFMGRPANGKDFILRL</sequence>
<gene>
    <name evidence="11" type="primary">gspN</name>
    <name evidence="11" type="ORF">AB4875_12190</name>
</gene>
<keyword evidence="9" id="KW-0472">Membrane</keyword>
<reference evidence="11 12" key="1">
    <citation type="journal article" date="2011" name="Int. J. Syst. Evol. Microbiol.">
        <title>Zhongshania antarctica gen. nov., sp. nov. and Zhongshania guokunii sp. nov., gammaproteobacteria respectively isolated from coastal attached (fast) ice and surface seawater of the Antarctic.</title>
        <authorList>
            <person name="Li H.J."/>
            <person name="Zhang X.Y."/>
            <person name="Chen C.X."/>
            <person name="Zhang Y.J."/>
            <person name="Gao Z.M."/>
            <person name="Yu Y."/>
            <person name="Chen X.L."/>
            <person name="Chen B."/>
            <person name="Zhang Y.Z."/>
        </authorList>
    </citation>
    <scope>NUCLEOTIDE SEQUENCE [LARGE SCALE GENOMIC DNA]</scope>
    <source>
        <strain evidence="11 12">R06B22</strain>
    </source>
</reference>
<keyword evidence="4" id="KW-0813">Transport</keyword>
<keyword evidence="5" id="KW-1003">Cell membrane</keyword>
<evidence type="ECO:0000256" key="7">
    <source>
        <dbReference type="ARBA" id="ARBA00022692"/>
    </source>
</evidence>
<dbReference type="EMBL" id="JBFRYB010000001">
    <property type="protein sequence ID" value="MEX1666248.1"/>
    <property type="molecule type" value="Genomic_DNA"/>
</dbReference>
<dbReference type="InterPro" id="IPR022792">
    <property type="entry name" value="T2SS_protein-GspN"/>
</dbReference>
<dbReference type="Pfam" id="PF01203">
    <property type="entry name" value="T2SSN"/>
    <property type="match status" value="1"/>
</dbReference>
<evidence type="ECO:0000256" key="3">
    <source>
        <dbReference type="ARBA" id="ARBA00021563"/>
    </source>
</evidence>
<keyword evidence="6" id="KW-0997">Cell inner membrane</keyword>
<evidence type="ECO:0000256" key="6">
    <source>
        <dbReference type="ARBA" id="ARBA00022519"/>
    </source>
</evidence>
<name>A0ABV3TXC3_9GAMM</name>
<protein>
    <recommendedName>
        <fullName evidence="3">Type II secretion system protein N</fullName>
    </recommendedName>
    <alternativeName>
        <fullName evidence="10">General secretion pathway protein N</fullName>
    </alternativeName>
</protein>
<dbReference type="Proteomes" id="UP001557484">
    <property type="component" value="Unassembled WGS sequence"/>
</dbReference>
<evidence type="ECO:0000256" key="8">
    <source>
        <dbReference type="ARBA" id="ARBA00022927"/>
    </source>
</evidence>
<comment type="caution">
    <text evidence="11">The sequence shown here is derived from an EMBL/GenBank/DDBJ whole genome shotgun (WGS) entry which is preliminary data.</text>
</comment>
<evidence type="ECO:0000313" key="11">
    <source>
        <dbReference type="EMBL" id="MEX1666248.1"/>
    </source>
</evidence>
<evidence type="ECO:0000256" key="4">
    <source>
        <dbReference type="ARBA" id="ARBA00022448"/>
    </source>
</evidence>
<evidence type="ECO:0000256" key="1">
    <source>
        <dbReference type="ARBA" id="ARBA00004533"/>
    </source>
</evidence>
<evidence type="ECO:0000256" key="10">
    <source>
        <dbReference type="ARBA" id="ARBA00030772"/>
    </source>
</evidence>
<organism evidence="11 12">
    <name type="scientific">Zhongshania arctica</name>
    <dbReference type="NCBI Taxonomy" id="3238302"/>
    <lineage>
        <taxon>Bacteria</taxon>
        <taxon>Pseudomonadati</taxon>
        <taxon>Pseudomonadota</taxon>
        <taxon>Gammaproteobacteria</taxon>
        <taxon>Cellvibrionales</taxon>
        <taxon>Spongiibacteraceae</taxon>
        <taxon>Zhongshania</taxon>
    </lineage>
</organism>